<dbReference type="Gene3D" id="3.40.50.2300">
    <property type="match status" value="2"/>
</dbReference>
<proteinExistence type="inferred from homology"/>
<gene>
    <name evidence="6" type="ORF">AVDCRST_MAG73-2369</name>
</gene>
<organism evidence="6">
    <name type="scientific">uncultured Thermomicrobiales bacterium</name>
    <dbReference type="NCBI Taxonomy" id="1645740"/>
    <lineage>
        <taxon>Bacteria</taxon>
        <taxon>Pseudomonadati</taxon>
        <taxon>Thermomicrobiota</taxon>
        <taxon>Thermomicrobia</taxon>
        <taxon>Thermomicrobiales</taxon>
        <taxon>environmental samples</taxon>
    </lineage>
</organism>
<dbReference type="Pfam" id="PF13407">
    <property type="entry name" value="Peripla_BP_4"/>
    <property type="match status" value="1"/>
</dbReference>
<evidence type="ECO:0000256" key="2">
    <source>
        <dbReference type="ARBA" id="ARBA00007639"/>
    </source>
</evidence>
<keyword evidence="3" id="KW-0732">Signal</keyword>
<evidence type="ECO:0000259" key="5">
    <source>
        <dbReference type="Pfam" id="PF13407"/>
    </source>
</evidence>
<dbReference type="GO" id="GO:0030313">
    <property type="term" value="C:cell envelope"/>
    <property type="evidence" value="ECO:0007669"/>
    <property type="project" value="UniProtKB-SubCell"/>
</dbReference>
<accession>A0A6J4UDN5</accession>
<evidence type="ECO:0000256" key="1">
    <source>
        <dbReference type="ARBA" id="ARBA00004196"/>
    </source>
</evidence>
<reference evidence="6" key="1">
    <citation type="submission" date="2020-02" db="EMBL/GenBank/DDBJ databases">
        <authorList>
            <person name="Meier V. D."/>
        </authorList>
    </citation>
    <scope>NUCLEOTIDE SEQUENCE</scope>
    <source>
        <strain evidence="6">AVDCRST_MAG73</strain>
    </source>
</reference>
<protein>
    <submittedName>
        <fullName evidence="6">Ribose ABC transport system, periplasmic ribose-binding protein RbsB</fullName>
    </submittedName>
</protein>
<evidence type="ECO:0000256" key="3">
    <source>
        <dbReference type="ARBA" id="ARBA00022729"/>
    </source>
</evidence>
<dbReference type="PANTHER" id="PTHR46847:SF3">
    <property type="entry name" value="GALACTOFURANOSE-BINDING PROTEIN YTFQ"/>
    <property type="match status" value="1"/>
</dbReference>
<feature type="domain" description="Periplasmic binding protein" evidence="5">
    <location>
        <begin position="22"/>
        <end position="289"/>
    </location>
</feature>
<dbReference type="InterPro" id="IPR025997">
    <property type="entry name" value="SBP_2_dom"/>
</dbReference>
<dbReference type="InterPro" id="IPR028082">
    <property type="entry name" value="Peripla_BP_I"/>
</dbReference>
<comment type="similarity">
    <text evidence="2">Belongs to the bacterial solute-binding protein 2 family.</text>
</comment>
<evidence type="ECO:0000313" key="6">
    <source>
        <dbReference type="EMBL" id="CAA9545482.1"/>
    </source>
</evidence>
<dbReference type="EMBL" id="CADCWE010000153">
    <property type="protein sequence ID" value="CAA9545482.1"/>
    <property type="molecule type" value="Genomic_DNA"/>
</dbReference>
<dbReference type="PANTHER" id="PTHR46847">
    <property type="entry name" value="D-ALLOSE-BINDING PERIPLASMIC PROTEIN-RELATED"/>
    <property type="match status" value="1"/>
</dbReference>
<evidence type="ECO:0000256" key="4">
    <source>
        <dbReference type="SAM" id="MobiDB-lite"/>
    </source>
</evidence>
<comment type="subcellular location">
    <subcellularLocation>
        <location evidence="1">Cell envelope</location>
    </subcellularLocation>
</comment>
<dbReference type="AlphaFoldDB" id="A0A6J4UDN5"/>
<sequence length="315" mass="33542">MGEDAEPTPPPLEPKARYRVGFCQRAAPGAWRDAQTANLHAEAARQHHDLLVETSDSVAAQIAAVERLAAAGVDALFLVPHADPEAARAVLAARDAGLPTVLFETAVDPNLAKAGRDYLCLIAADFAEQGRRCAQFLARVADGKASILELEGTAGTLRAKDRQRGFRGFLTGKVPGQKQGEGFPEMTILGAQVGNFDRAVGRAAFEALWATYPEATAVFAHNDEMALGAIAAIRDAGEQPGETIVVVSIGGTRAGLAAIVGGDLSATCEWSPRYGPTAFLTLARHARGEDLPDRVPNPDRFFDRSNARRHLDQPF</sequence>
<name>A0A6J4UDN5_9BACT</name>
<feature type="region of interest" description="Disordered" evidence="4">
    <location>
        <begin position="291"/>
        <end position="315"/>
    </location>
</feature>
<dbReference type="SUPFAM" id="SSF53822">
    <property type="entry name" value="Periplasmic binding protein-like I"/>
    <property type="match status" value="1"/>
</dbReference>
<dbReference type="GO" id="GO:0030246">
    <property type="term" value="F:carbohydrate binding"/>
    <property type="evidence" value="ECO:0007669"/>
    <property type="project" value="UniProtKB-ARBA"/>
</dbReference>